<feature type="compositionally biased region" description="Pro residues" evidence="1">
    <location>
        <begin position="69"/>
        <end position="103"/>
    </location>
</feature>
<protein>
    <submittedName>
        <fullName evidence="2">Uncharacterized protein</fullName>
    </submittedName>
</protein>
<accession>A0ABP0QA69</accession>
<name>A0ABP0QA69_9DINO</name>
<evidence type="ECO:0000313" key="3">
    <source>
        <dbReference type="Proteomes" id="UP001642464"/>
    </source>
</evidence>
<sequence length="155" mass="16611">MMKVGINPPPKATHLKLIPKCPPTWKNWNRGAAGHAGKGHPKGRGKARGKARGKGWSAGGKGWSAGPMRPLPPPLLAPLPPPKYPPPGMAAPPMPPPPPPPQPSDSGKQPRSSRERVRAGWKVQKARANKAKDDRMDQMIEVCGSLARIMEKNMG</sequence>
<reference evidence="2 3" key="1">
    <citation type="submission" date="2024-02" db="EMBL/GenBank/DDBJ databases">
        <authorList>
            <person name="Chen Y."/>
            <person name="Shah S."/>
            <person name="Dougan E. K."/>
            <person name="Thang M."/>
            <person name="Chan C."/>
        </authorList>
    </citation>
    <scope>NUCLEOTIDE SEQUENCE [LARGE SCALE GENOMIC DNA]</scope>
</reference>
<gene>
    <name evidence="2" type="ORF">SCF082_LOCUS40334</name>
</gene>
<comment type="caution">
    <text evidence="2">The sequence shown here is derived from an EMBL/GenBank/DDBJ whole genome shotgun (WGS) entry which is preliminary data.</text>
</comment>
<evidence type="ECO:0000256" key="1">
    <source>
        <dbReference type="SAM" id="MobiDB-lite"/>
    </source>
</evidence>
<dbReference type="Proteomes" id="UP001642464">
    <property type="component" value="Unassembled WGS sequence"/>
</dbReference>
<proteinExistence type="predicted"/>
<evidence type="ECO:0000313" key="2">
    <source>
        <dbReference type="EMBL" id="CAK9085127.1"/>
    </source>
</evidence>
<keyword evidence="3" id="KW-1185">Reference proteome</keyword>
<feature type="region of interest" description="Disordered" evidence="1">
    <location>
        <begin position="1"/>
        <end position="134"/>
    </location>
</feature>
<dbReference type="EMBL" id="CAXAMM010039247">
    <property type="protein sequence ID" value="CAK9085127.1"/>
    <property type="molecule type" value="Genomic_DNA"/>
</dbReference>
<organism evidence="2 3">
    <name type="scientific">Durusdinium trenchii</name>
    <dbReference type="NCBI Taxonomy" id="1381693"/>
    <lineage>
        <taxon>Eukaryota</taxon>
        <taxon>Sar</taxon>
        <taxon>Alveolata</taxon>
        <taxon>Dinophyceae</taxon>
        <taxon>Suessiales</taxon>
        <taxon>Symbiodiniaceae</taxon>
        <taxon>Durusdinium</taxon>
    </lineage>
</organism>
<feature type="compositionally biased region" description="Basic residues" evidence="1">
    <location>
        <begin position="37"/>
        <end position="53"/>
    </location>
</feature>